<keyword evidence="6" id="KW-1185">Reference proteome</keyword>
<feature type="domain" description="PPIase cyclophilin-type" evidence="4">
    <location>
        <begin position="101"/>
        <end position="251"/>
    </location>
</feature>
<dbReference type="InterPro" id="IPR044665">
    <property type="entry name" value="E_coli_cyclophilin_A-like"/>
</dbReference>
<dbReference type="GO" id="GO:0003755">
    <property type="term" value="F:peptidyl-prolyl cis-trans isomerase activity"/>
    <property type="evidence" value="ECO:0007669"/>
    <property type="project" value="UniProtKB-EC"/>
</dbReference>
<evidence type="ECO:0000256" key="1">
    <source>
        <dbReference type="ARBA" id="ARBA00013194"/>
    </source>
</evidence>
<evidence type="ECO:0000256" key="3">
    <source>
        <dbReference type="ARBA" id="ARBA00023235"/>
    </source>
</evidence>
<name>A0ABT1NRZ0_9MICC</name>
<protein>
    <recommendedName>
        <fullName evidence="1">peptidylprolyl isomerase</fullName>
        <ecNumber evidence="1">5.2.1.8</ecNumber>
    </recommendedName>
</protein>
<dbReference type="InterPro" id="IPR029000">
    <property type="entry name" value="Cyclophilin-like_dom_sf"/>
</dbReference>
<dbReference type="Gene3D" id="2.40.100.10">
    <property type="entry name" value="Cyclophilin-like"/>
    <property type="match status" value="1"/>
</dbReference>
<dbReference type="EC" id="5.2.1.8" evidence="1"/>
<evidence type="ECO:0000313" key="6">
    <source>
        <dbReference type="Proteomes" id="UP001206924"/>
    </source>
</evidence>
<dbReference type="PROSITE" id="PS50072">
    <property type="entry name" value="CSA_PPIASE_2"/>
    <property type="match status" value="1"/>
</dbReference>
<proteinExistence type="predicted"/>
<dbReference type="EMBL" id="JANFLP010000010">
    <property type="protein sequence ID" value="MCQ1950357.1"/>
    <property type="molecule type" value="Genomic_DNA"/>
</dbReference>
<comment type="caution">
    <text evidence="5">The sequence shown here is derived from an EMBL/GenBank/DDBJ whole genome shotgun (WGS) entry which is preliminary data.</text>
</comment>
<gene>
    <name evidence="5" type="ORF">NNX28_10480</name>
</gene>
<dbReference type="Proteomes" id="UP001206924">
    <property type="component" value="Unassembled WGS sequence"/>
</dbReference>
<organism evidence="5 6">
    <name type="scientific">Arthrobacter jinronghuae</name>
    <dbReference type="NCBI Taxonomy" id="2964609"/>
    <lineage>
        <taxon>Bacteria</taxon>
        <taxon>Bacillati</taxon>
        <taxon>Actinomycetota</taxon>
        <taxon>Actinomycetes</taxon>
        <taxon>Micrococcales</taxon>
        <taxon>Micrococcaceae</taxon>
        <taxon>Arthrobacter</taxon>
    </lineage>
</organism>
<dbReference type="PANTHER" id="PTHR43246">
    <property type="entry name" value="PEPTIDYL-PROLYL CIS-TRANS ISOMERASE CYP38, CHLOROPLASTIC"/>
    <property type="match status" value="1"/>
</dbReference>
<keyword evidence="2" id="KW-0697">Rotamase</keyword>
<dbReference type="Pfam" id="PF00160">
    <property type="entry name" value="Pro_isomerase"/>
    <property type="match status" value="1"/>
</dbReference>
<evidence type="ECO:0000256" key="2">
    <source>
        <dbReference type="ARBA" id="ARBA00023110"/>
    </source>
</evidence>
<evidence type="ECO:0000259" key="4">
    <source>
        <dbReference type="PROSITE" id="PS50072"/>
    </source>
</evidence>
<dbReference type="RefSeq" id="WP_255865707.1">
    <property type="nucleotide sequence ID" value="NZ_CP104263.1"/>
</dbReference>
<sequence length="252" mass="26585">MAANRTSREDRRRLARMEARKAFAAARAKRRRRDNLFAGSAAVVILALAVALQVAWFSSDPTAEDLELLRDQADVAELPDVPDPSVAEGKTFTGSLALGQGEIGVELDGNAAPQAVASFKTLADAGYFTGKDCHRLTATESTSVLQCGSPNGDGKADQDFLWGPVENTPADGFYPAGTIAVARGEDVMSHGTQFFIVYKDSTLTQETGGYTIMGKVTSGLDVLEAIASSGTASGETDGFPKDPVTINSFTLN</sequence>
<evidence type="ECO:0000313" key="5">
    <source>
        <dbReference type="EMBL" id="MCQ1950357.1"/>
    </source>
</evidence>
<dbReference type="SUPFAM" id="SSF50891">
    <property type="entry name" value="Cyclophilin-like"/>
    <property type="match status" value="1"/>
</dbReference>
<keyword evidence="3 5" id="KW-0413">Isomerase</keyword>
<dbReference type="InterPro" id="IPR002130">
    <property type="entry name" value="Cyclophilin-type_PPIase_dom"/>
</dbReference>
<accession>A0ABT1NRZ0</accession>
<reference evidence="5 6" key="1">
    <citation type="submission" date="2022-07" db="EMBL/GenBank/DDBJ databases">
        <title>Novel species in genus Arthrobacter.</title>
        <authorList>
            <person name="Liu Y."/>
        </authorList>
    </citation>
    <scope>NUCLEOTIDE SEQUENCE [LARGE SCALE GENOMIC DNA]</scope>
    <source>
        <strain evidence="6">zg-Y859</strain>
    </source>
</reference>